<dbReference type="InterPro" id="IPR027417">
    <property type="entry name" value="P-loop_NTPase"/>
</dbReference>
<dbReference type="CDD" id="cd00009">
    <property type="entry name" value="AAA"/>
    <property type="match status" value="1"/>
</dbReference>
<dbReference type="Gene3D" id="3.40.50.300">
    <property type="entry name" value="P-loop containing nucleotide triphosphate hydrolases"/>
    <property type="match status" value="1"/>
</dbReference>
<dbReference type="SMART" id="SM00382">
    <property type="entry name" value="AAA"/>
    <property type="match status" value="1"/>
</dbReference>
<dbReference type="InterPro" id="IPR003593">
    <property type="entry name" value="AAA+_ATPase"/>
</dbReference>
<sequence>MNFNDALLTVDLVINSGDVPLIIGESGIGKTALVKEASKRGNYYLINIDGNLLKEGEIGGLPTVEDYKDGKKTVYAMHTKLVEIENAIIENPKRKVLLFIDELNRCEHAVQQELMNIILNREINGYRLPEGVDVIAAMNPSNKYDNYSQSDYQVVEMDPAQEDRFVWIELEADVKSWMQWGMSEDGKIHKDVLEFISTFPEYLHTPYSQQWIKATPRSWERISKAYRLYNNSKGKYPSKIFYNVVKGNVGSAIAQDFINYIQESRQPLISPEDVFEKDDLGEELILRVKGESHSRLYIASKNILFYLKDLNKREREVELFSKFLQLYPSDLKMGIMQEIKFSYKDTLYKEFMKDEVFVEGYFALYNELED</sequence>
<dbReference type="InterPro" id="IPR011704">
    <property type="entry name" value="ATPase_dyneun-rel_AAA"/>
</dbReference>
<dbReference type="EMBL" id="BAAACF010000001">
    <property type="protein sequence ID" value="GAA0723290.1"/>
    <property type="molecule type" value="Genomic_DNA"/>
</dbReference>
<comment type="caution">
    <text evidence="2">The sequence shown here is derived from an EMBL/GenBank/DDBJ whole genome shotgun (WGS) entry which is preliminary data.</text>
</comment>
<proteinExistence type="predicted"/>
<dbReference type="RefSeq" id="WP_343768572.1">
    <property type="nucleotide sequence ID" value="NZ_BAAACF010000001.1"/>
</dbReference>
<reference evidence="2 3" key="1">
    <citation type="journal article" date="2019" name="Int. J. Syst. Evol. Microbiol.">
        <title>The Global Catalogue of Microorganisms (GCM) 10K type strain sequencing project: providing services to taxonomists for standard genome sequencing and annotation.</title>
        <authorList>
            <consortium name="The Broad Institute Genomics Platform"/>
            <consortium name="The Broad Institute Genome Sequencing Center for Infectious Disease"/>
            <person name="Wu L."/>
            <person name="Ma J."/>
        </authorList>
    </citation>
    <scope>NUCLEOTIDE SEQUENCE [LARGE SCALE GENOMIC DNA]</scope>
    <source>
        <strain evidence="2 3">JCM 1405</strain>
    </source>
</reference>
<dbReference type="SUPFAM" id="SSF52540">
    <property type="entry name" value="P-loop containing nucleoside triphosphate hydrolases"/>
    <property type="match status" value="1"/>
</dbReference>
<gene>
    <name evidence="2" type="ORF">GCM10008905_15730</name>
</gene>
<dbReference type="Proteomes" id="UP001500339">
    <property type="component" value="Unassembled WGS sequence"/>
</dbReference>
<accession>A0ABN1IXA5</accession>
<protein>
    <submittedName>
        <fullName evidence="2">MoxR family ATPase</fullName>
    </submittedName>
</protein>
<feature type="domain" description="AAA+ ATPase" evidence="1">
    <location>
        <begin position="16"/>
        <end position="172"/>
    </location>
</feature>
<evidence type="ECO:0000313" key="3">
    <source>
        <dbReference type="Proteomes" id="UP001500339"/>
    </source>
</evidence>
<evidence type="ECO:0000313" key="2">
    <source>
        <dbReference type="EMBL" id="GAA0723290.1"/>
    </source>
</evidence>
<name>A0ABN1IXA5_9CLOT</name>
<dbReference type="Pfam" id="PF07728">
    <property type="entry name" value="AAA_5"/>
    <property type="match status" value="1"/>
</dbReference>
<organism evidence="2 3">
    <name type="scientific">Clostridium malenominatum</name>
    <dbReference type="NCBI Taxonomy" id="1539"/>
    <lineage>
        <taxon>Bacteria</taxon>
        <taxon>Bacillati</taxon>
        <taxon>Bacillota</taxon>
        <taxon>Clostridia</taxon>
        <taxon>Eubacteriales</taxon>
        <taxon>Clostridiaceae</taxon>
        <taxon>Clostridium</taxon>
    </lineage>
</organism>
<keyword evidence="3" id="KW-1185">Reference proteome</keyword>
<evidence type="ECO:0000259" key="1">
    <source>
        <dbReference type="SMART" id="SM00382"/>
    </source>
</evidence>